<proteinExistence type="predicted"/>
<gene>
    <name evidence="1" type="ORF">DesyoDRAFT_1076</name>
</gene>
<evidence type="ECO:0000313" key="2">
    <source>
        <dbReference type="Proteomes" id="UP000005104"/>
    </source>
</evidence>
<accession>H5Y249</accession>
<dbReference type="STRING" id="768710.DesyoDRAFT_1076"/>
<name>H5Y249_9FIRM</name>
<protein>
    <submittedName>
        <fullName evidence="1">Uncharacterized protein</fullName>
    </submittedName>
</protein>
<sequence length="68" mass="8098">MAEINDPIKCAYCGKEKQPGEMMEATIFTRERKWNKRKRKNESYVTKQKKWYCKGTNCHINDQMAHDG</sequence>
<dbReference type="HOGENOM" id="CLU_2787144_0_0_9"/>
<reference evidence="1 2" key="1">
    <citation type="submission" date="2011-11" db="EMBL/GenBank/DDBJ databases">
        <title>The Noncontiguous Finished genome of Desulfosporosinus youngiae DSM 17734.</title>
        <authorList>
            <consortium name="US DOE Joint Genome Institute (JGI-PGF)"/>
            <person name="Lucas S."/>
            <person name="Han J."/>
            <person name="Lapidus A."/>
            <person name="Cheng J.-F."/>
            <person name="Goodwin L."/>
            <person name="Pitluck S."/>
            <person name="Peters L."/>
            <person name="Ovchinnikova G."/>
            <person name="Lu M."/>
            <person name="Land M.L."/>
            <person name="Hauser L."/>
            <person name="Pester M."/>
            <person name="Spring S."/>
            <person name="Ollivier B."/>
            <person name="Rattei T."/>
            <person name="Klenk H.-P."/>
            <person name="Wagner M."/>
            <person name="Loy A."/>
            <person name="Woyke T.J."/>
        </authorList>
    </citation>
    <scope>NUCLEOTIDE SEQUENCE [LARGE SCALE GENOMIC DNA]</scope>
    <source>
        <strain evidence="1 2">DSM 17734</strain>
    </source>
</reference>
<keyword evidence="2" id="KW-1185">Reference proteome</keyword>
<dbReference type="EMBL" id="CM001441">
    <property type="protein sequence ID" value="EHQ88247.1"/>
    <property type="molecule type" value="Genomic_DNA"/>
</dbReference>
<dbReference type="Proteomes" id="UP000005104">
    <property type="component" value="Chromosome"/>
</dbReference>
<dbReference type="RefSeq" id="WP_007780371.1">
    <property type="nucleotide sequence ID" value="NZ_CM001441.1"/>
</dbReference>
<organism evidence="1 2">
    <name type="scientific">Desulfosporosinus youngiae DSM 17734</name>
    <dbReference type="NCBI Taxonomy" id="768710"/>
    <lineage>
        <taxon>Bacteria</taxon>
        <taxon>Bacillati</taxon>
        <taxon>Bacillota</taxon>
        <taxon>Clostridia</taxon>
        <taxon>Eubacteriales</taxon>
        <taxon>Desulfitobacteriaceae</taxon>
        <taxon>Desulfosporosinus</taxon>
    </lineage>
</organism>
<evidence type="ECO:0000313" key="1">
    <source>
        <dbReference type="EMBL" id="EHQ88247.1"/>
    </source>
</evidence>
<dbReference type="AlphaFoldDB" id="H5Y249"/>